<keyword evidence="2" id="KW-1185">Reference proteome</keyword>
<dbReference type="Pfam" id="PF12239">
    <property type="entry name" value="DUF3605"/>
    <property type="match status" value="1"/>
</dbReference>
<name>A0A9W8HBQ0_9FUNG</name>
<dbReference type="PANTHER" id="PTHR35020">
    <property type="entry name" value="N-ACETYLGLUCOSAMINE-INDUCED PROTEIN 1"/>
    <property type="match status" value="1"/>
</dbReference>
<dbReference type="AlphaFoldDB" id="A0A9W8HBQ0"/>
<accession>A0A9W8HBQ0</accession>
<protein>
    <submittedName>
        <fullName evidence="1">Uncharacterized protein</fullName>
    </submittedName>
</protein>
<sequence length="180" mass="19881">MPTTTLASDSGTGAQLVNLLAKKTPGRSGVTRRFTWDEVRDIVAANRLDLLGRTVADEETYSRDMERVRAEHGSVSAYVRTVKLADFIADAAANHLLILNDYPYALPADARHYILWSKLAMASGNEPEPAVREIFVAALDAQIGAGRYEWIWFVNPPELQSIPEVVHGHLIVRELGDVQA</sequence>
<dbReference type="Proteomes" id="UP001140217">
    <property type="component" value="Unassembled WGS sequence"/>
</dbReference>
<proteinExistence type="predicted"/>
<dbReference type="GO" id="GO:0005737">
    <property type="term" value="C:cytoplasm"/>
    <property type="evidence" value="ECO:0007669"/>
    <property type="project" value="TreeGrafter"/>
</dbReference>
<organism evidence="1 2">
    <name type="scientific">Coemansia javaensis</name>
    <dbReference type="NCBI Taxonomy" id="2761396"/>
    <lineage>
        <taxon>Eukaryota</taxon>
        <taxon>Fungi</taxon>
        <taxon>Fungi incertae sedis</taxon>
        <taxon>Zoopagomycota</taxon>
        <taxon>Kickxellomycotina</taxon>
        <taxon>Kickxellomycetes</taxon>
        <taxon>Kickxellales</taxon>
        <taxon>Kickxellaceae</taxon>
        <taxon>Coemansia</taxon>
    </lineage>
</organism>
<evidence type="ECO:0000313" key="1">
    <source>
        <dbReference type="EMBL" id="KAJ2778405.1"/>
    </source>
</evidence>
<evidence type="ECO:0000313" key="2">
    <source>
        <dbReference type="Proteomes" id="UP001140217"/>
    </source>
</evidence>
<dbReference type="PANTHER" id="PTHR35020:SF2">
    <property type="entry name" value="N-ACETYLGLUCOSAMINE-INDUCED PROTEIN 1"/>
    <property type="match status" value="1"/>
</dbReference>
<dbReference type="OrthoDB" id="498286at2759"/>
<dbReference type="InterPro" id="IPR022036">
    <property type="entry name" value="DUF3605"/>
</dbReference>
<reference evidence="1" key="1">
    <citation type="submission" date="2022-07" db="EMBL/GenBank/DDBJ databases">
        <title>Phylogenomic reconstructions and comparative analyses of Kickxellomycotina fungi.</title>
        <authorList>
            <person name="Reynolds N.K."/>
            <person name="Stajich J.E."/>
            <person name="Barry K."/>
            <person name="Grigoriev I.V."/>
            <person name="Crous P."/>
            <person name="Smith M.E."/>
        </authorList>
    </citation>
    <scope>NUCLEOTIDE SEQUENCE</scope>
    <source>
        <strain evidence="1">NBRC 105414</strain>
    </source>
</reference>
<dbReference type="GO" id="GO:0006044">
    <property type="term" value="P:N-acetylglucosamine metabolic process"/>
    <property type="evidence" value="ECO:0007669"/>
    <property type="project" value="TreeGrafter"/>
</dbReference>
<comment type="caution">
    <text evidence="1">The sequence shown here is derived from an EMBL/GenBank/DDBJ whole genome shotgun (WGS) entry which is preliminary data.</text>
</comment>
<gene>
    <name evidence="1" type="ORF">H4R18_004625</name>
</gene>
<dbReference type="EMBL" id="JANBUL010000231">
    <property type="protein sequence ID" value="KAJ2778405.1"/>
    <property type="molecule type" value="Genomic_DNA"/>
</dbReference>